<dbReference type="OrthoDB" id="9814380at2"/>
<proteinExistence type="predicted"/>
<dbReference type="GO" id="GO:0005975">
    <property type="term" value="P:carbohydrate metabolic process"/>
    <property type="evidence" value="ECO:0007669"/>
    <property type="project" value="UniProtKB-ARBA"/>
</dbReference>
<evidence type="ECO:0000313" key="4">
    <source>
        <dbReference type="EMBL" id="ADY54253.1"/>
    </source>
</evidence>
<feature type="domain" description="Fibronectin type-III" evidence="3">
    <location>
        <begin position="925"/>
        <end position="1016"/>
    </location>
</feature>
<dbReference type="PROSITE" id="PS50853">
    <property type="entry name" value="FN3"/>
    <property type="match status" value="2"/>
</dbReference>
<dbReference type="Gene3D" id="2.160.20.10">
    <property type="entry name" value="Single-stranded right-handed beta-helix, Pectin lyase-like"/>
    <property type="match status" value="1"/>
</dbReference>
<dbReference type="RefSeq" id="WP_013634734.1">
    <property type="nucleotide sequence ID" value="NC_015177.1"/>
</dbReference>
<dbReference type="InterPro" id="IPR026444">
    <property type="entry name" value="Secre_tail"/>
</dbReference>
<accession>F0S6C7</accession>
<dbReference type="InterPro" id="IPR052063">
    <property type="entry name" value="Polysaccharide_Lyase_1"/>
</dbReference>
<dbReference type="Gene3D" id="2.60.40.10">
    <property type="entry name" value="Immunoglobulins"/>
    <property type="match status" value="3"/>
</dbReference>
<dbReference type="SMART" id="SM00060">
    <property type="entry name" value="FN3"/>
    <property type="match status" value="2"/>
</dbReference>
<dbReference type="Proteomes" id="UP000000310">
    <property type="component" value="Chromosome"/>
</dbReference>
<dbReference type="EMBL" id="CP002545">
    <property type="protein sequence ID" value="ADY54253.1"/>
    <property type="molecule type" value="Genomic_DNA"/>
</dbReference>
<dbReference type="NCBIfam" id="TIGR04183">
    <property type="entry name" value="Por_Secre_tail"/>
    <property type="match status" value="1"/>
</dbReference>
<dbReference type="GO" id="GO:0004553">
    <property type="term" value="F:hydrolase activity, hydrolyzing O-glycosyl compounds"/>
    <property type="evidence" value="ECO:0007669"/>
    <property type="project" value="UniProtKB-ARBA"/>
</dbReference>
<name>F0S6C7_PSESL</name>
<dbReference type="SUPFAM" id="SSF49899">
    <property type="entry name" value="Concanavalin A-like lectins/glucanases"/>
    <property type="match status" value="2"/>
</dbReference>
<dbReference type="PANTHER" id="PTHR42970">
    <property type="entry name" value="PECTATE LYASE C-RELATED"/>
    <property type="match status" value="1"/>
</dbReference>
<keyword evidence="2" id="KW-0325">Glycoprotein</keyword>
<evidence type="ECO:0000256" key="1">
    <source>
        <dbReference type="ARBA" id="ARBA00022723"/>
    </source>
</evidence>
<dbReference type="InterPro" id="IPR013783">
    <property type="entry name" value="Ig-like_fold"/>
</dbReference>
<reference evidence="4 5" key="1">
    <citation type="journal article" date="2011" name="Stand. Genomic Sci.">
        <title>Complete genome sequence of the gliding, heparinolytic Pedobacter saltans type strain (113).</title>
        <authorList>
            <person name="Liolios K."/>
            <person name="Sikorski J."/>
            <person name="Lu M."/>
            <person name="Nolan M."/>
            <person name="Lapidus A."/>
            <person name="Lucas S."/>
            <person name="Hammon N."/>
            <person name="Deshpande S."/>
            <person name="Cheng J.F."/>
            <person name="Tapia R."/>
            <person name="Han C."/>
            <person name="Goodwin L."/>
            <person name="Pitluck S."/>
            <person name="Huntemann M."/>
            <person name="Ivanova N."/>
            <person name="Pagani I."/>
            <person name="Mavromatis K."/>
            <person name="Ovchinikova G."/>
            <person name="Pati A."/>
            <person name="Chen A."/>
            <person name="Palaniappan K."/>
            <person name="Land M."/>
            <person name="Hauser L."/>
            <person name="Brambilla E.M."/>
            <person name="Kotsyurbenko O."/>
            <person name="Rohde M."/>
            <person name="Tindall B.J."/>
            <person name="Abt B."/>
            <person name="Goker M."/>
            <person name="Detter J.C."/>
            <person name="Woyke T."/>
            <person name="Bristow J."/>
            <person name="Eisen J.A."/>
            <person name="Markowitz V."/>
            <person name="Hugenholtz P."/>
            <person name="Klenk H.P."/>
            <person name="Kyrpides N.C."/>
        </authorList>
    </citation>
    <scope>NUCLEOTIDE SEQUENCE [LARGE SCALE GENOMIC DNA]</scope>
    <source>
        <strain evidence="5">ATCC 51119 / DSM 12145 / JCM 21818 / LMG 10337 / NBRC 100064 / NCIMB 13643</strain>
    </source>
</reference>
<dbReference type="GO" id="GO:0046872">
    <property type="term" value="F:metal ion binding"/>
    <property type="evidence" value="ECO:0007669"/>
    <property type="project" value="UniProtKB-KW"/>
</dbReference>
<dbReference type="InterPro" id="IPR011050">
    <property type="entry name" value="Pectin_lyase_fold/virulence"/>
</dbReference>
<dbReference type="eggNOG" id="COG3391">
    <property type="taxonomic scope" value="Bacteria"/>
</dbReference>
<dbReference type="Pfam" id="PF18962">
    <property type="entry name" value="Por_Secre_tail"/>
    <property type="match status" value="1"/>
</dbReference>
<dbReference type="InterPro" id="IPR013320">
    <property type="entry name" value="ConA-like_dom_sf"/>
</dbReference>
<dbReference type="SUPFAM" id="SSF49265">
    <property type="entry name" value="Fibronectin type III"/>
    <property type="match status" value="2"/>
</dbReference>
<dbReference type="Pfam" id="PF13385">
    <property type="entry name" value="Laminin_G_3"/>
    <property type="match status" value="2"/>
</dbReference>
<sequence length="1419" mass="155170">MSKKLHLIYVVMLVTFVILHLSASKVNAQTLAFSGAEGFGRFTTGARGAQNPEVYIVTNLNDSGPGSFRDACSKQGRFIVFAISGIIKLSADLAIPKNTTIAGQTAPGEGIVLYGRKVSFSGSDNTIARYIRIRLSSGNGNSKSADASGIANGKDMILDHLSVTWGMDEVFSINWDSKGNNPDNITIQNSIIGQGLHRHNHSAGGLMQPSEGGKISLIRNLYSSNKTRNPKVKGINEFVNNVVYNWGNYGNTYGHSESGEAYIMGGDSAGESFVNIINNYFISGPSTRDNWATPFNRGNSNFNLYGSGNYFDNNKDGVLNGIDLPYDIISYPTGDESSLKAVPYDYPMKNPTMTAEQAYYWICDHVGASYPRRDQVDKLMISDLRSVGTSGIYVYTESDLPLANGGVGNVFSAPAPLDSDEDGIPDIWEDANGLNKNDKTDAVKYSLSNPEYLNIEVYINSLMDTPPSPFIIPPSNILLSSVSVETPSPQSTITIKWTDNSNDEDGFVIERSLDGVSYSVLDNVPANTITYQDNNGLPNVKYWYRIKAVNTNAESAYGAAVSILTAPIPTAPVKTSSPTPKNAYKYVELLSHINTGNLQLSWIGSANTTTYKIFIGESADNLAFISNSTTINYTISASSLVKGKTYYWRVDAENSKGVATGDIWSFRVMPDIPNGLVGYWSFDDILNNGNQITDSSPYENHGTLALEESANIKTEGKVGSAINFATATTNMDVINIPNNDQLYLSNRSFSISFWMKAPAAALPNSVSEYLLCKGSMTKSNVTGATGNRYNLEFKSKQLRFAIDNDERNKDELGVDGYLFYTNEWVHVVLIRDFENRKLKVYANGVKQGEKAITSAIDNIGEESALILGNIGELELLNNEKGVVKAIAPAPYKGLLDEFKIYNYVLTDAQIQADYNVDPLPIQASSPKPVNQGEVALMDRAELSWDGGFKTTSFKLYAGTSASNLTFVTELPVITKSYELTNLNGNTQYFWRVDAVNDEGTKTGQVWEFKTAAFPQGIVADWHLDATNGIDIIDNSIYQNNGTISNVNSYAWESGKLNNSLNLQDVAANSAIVVPHNESLKFDKNSFSVSLWVKASTPASTSSYILHKGTFAKNAAIGTTGKWYGVELKGDQIYFSVDDDINKSTATASSTSILNDTWVNLVFVRNVADKTLKIYKDGVQIALAPENSSSIANGIGGIESLYIANCYDLNAPFKGALDEVKFFNYALSQTEITNLSQGTLPVKLVDFTAKIENSLVKLRWSTVSEENNDKFIVEKSSNGYDFSFLKELKGKGVSNQTTSYTAFDNAPSSGTNYYKLVQYDKDGQSQIVGLSSVSYNLITSETIRIYPNPVKQEINVAISKNVSQAVISLISLDGKTVYERLLTPEDGIFKVNLLQKPKSGVYVLKVACRYDTYSSKLVVD</sequence>
<dbReference type="InterPro" id="IPR003961">
    <property type="entry name" value="FN3_dom"/>
</dbReference>
<keyword evidence="5" id="KW-1185">Reference proteome</keyword>
<dbReference type="InterPro" id="IPR012334">
    <property type="entry name" value="Pectin_lyas_fold"/>
</dbReference>
<dbReference type="InterPro" id="IPR036116">
    <property type="entry name" value="FN3_sf"/>
</dbReference>
<dbReference type="eggNOG" id="COG4733">
    <property type="taxonomic scope" value="Bacteria"/>
</dbReference>
<gene>
    <name evidence="4" type="ordered locus">Pedsa_3724</name>
</gene>
<evidence type="ECO:0000256" key="2">
    <source>
        <dbReference type="ARBA" id="ARBA00023180"/>
    </source>
</evidence>
<dbReference type="SUPFAM" id="SSF51126">
    <property type="entry name" value="Pectin lyase-like"/>
    <property type="match status" value="1"/>
</dbReference>
<dbReference type="KEGG" id="psn:Pedsa_3724"/>
<dbReference type="PANTHER" id="PTHR42970:SF1">
    <property type="entry name" value="PECTATE LYASE C-RELATED"/>
    <property type="match status" value="1"/>
</dbReference>
<dbReference type="HOGENOM" id="CLU_004997_0_0_10"/>
<reference evidence="5" key="2">
    <citation type="submission" date="2011-02" db="EMBL/GenBank/DDBJ databases">
        <title>The complete genome of Pedobacter saltans DSM 12145.</title>
        <authorList>
            <consortium name="US DOE Joint Genome Institute (JGI-PGF)"/>
            <person name="Lucas S."/>
            <person name="Copeland A."/>
            <person name="Lapidus A."/>
            <person name="Bruce D."/>
            <person name="Goodwin L."/>
            <person name="Pitluck S."/>
            <person name="Kyrpides N."/>
            <person name="Mavromatis K."/>
            <person name="Pagani I."/>
            <person name="Ivanova N."/>
            <person name="Ovchinnikova G."/>
            <person name="Lu M."/>
            <person name="Detter J.C."/>
            <person name="Han C."/>
            <person name="Land M."/>
            <person name="Hauser L."/>
            <person name="Markowitz V."/>
            <person name="Cheng J.-F."/>
            <person name="Hugenholtz P."/>
            <person name="Woyke T."/>
            <person name="Wu D."/>
            <person name="Tindall B."/>
            <person name="Pomrenke H.G."/>
            <person name="Brambilla E."/>
            <person name="Klenk H.-P."/>
            <person name="Eisen J.A."/>
        </authorList>
    </citation>
    <scope>NUCLEOTIDE SEQUENCE [LARGE SCALE GENOMIC DNA]</scope>
    <source>
        <strain evidence="5">ATCC 51119 / DSM 12145 / JCM 21818 / LMG 10337 / NBRC 100064 / NCIMB 13643</strain>
    </source>
</reference>
<dbReference type="Gene3D" id="2.60.120.200">
    <property type="match status" value="2"/>
</dbReference>
<evidence type="ECO:0000259" key="3">
    <source>
        <dbReference type="PROSITE" id="PS50853"/>
    </source>
</evidence>
<protein>
    <recommendedName>
        <fullName evidence="3">Fibronectin type-III domain-containing protein</fullName>
    </recommendedName>
</protein>
<evidence type="ECO:0000313" key="5">
    <source>
        <dbReference type="Proteomes" id="UP000000310"/>
    </source>
</evidence>
<dbReference type="STRING" id="762903.Pedsa_3724"/>
<feature type="domain" description="Fibronectin type-III" evidence="3">
    <location>
        <begin position="473"/>
        <end position="568"/>
    </location>
</feature>
<dbReference type="CDD" id="cd00063">
    <property type="entry name" value="FN3"/>
    <property type="match status" value="1"/>
</dbReference>
<organism evidence="4 5">
    <name type="scientific">Pseudopedobacter saltans (strain ATCC 51119 / DSM 12145 / JCM 21818 / CCUG 39354 / LMG 10337 / NBRC 100064 / NCIMB 13643)</name>
    <name type="common">Pedobacter saltans</name>
    <dbReference type="NCBI Taxonomy" id="762903"/>
    <lineage>
        <taxon>Bacteria</taxon>
        <taxon>Pseudomonadati</taxon>
        <taxon>Bacteroidota</taxon>
        <taxon>Sphingobacteriia</taxon>
        <taxon>Sphingobacteriales</taxon>
        <taxon>Sphingobacteriaceae</taxon>
        <taxon>Pseudopedobacter</taxon>
    </lineage>
</organism>
<keyword evidence="1" id="KW-0479">Metal-binding</keyword>